<organism evidence="2 3">
    <name type="scientific">Schizophyllum amplum</name>
    <dbReference type="NCBI Taxonomy" id="97359"/>
    <lineage>
        <taxon>Eukaryota</taxon>
        <taxon>Fungi</taxon>
        <taxon>Dikarya</taxon>
        <taxon>Basidiomycota</taxon>
        <taxon>Agaricomycotina</taxon>
        <taxon>Agaricomycetes</taxon>
        <taxon>Agaricomycetidae</taxon>
        <taxon>Agaricales</taxon>
        <taxon>Schizophyllaceae</taxon>
        <taxon>Schizophyllum</taxon>
    </lineage>
</organism>
<accession>A0A550CNG3</accession>
<keyword evidence="3" id="KW-1185">Reference proteome</keyword>
<keyword evidence="1" id="KW-0812">Transmembrane</keyword>
<dbReference type="Gene3D" id="2.60.120.260">
    <property type="entry name" value="Galactose-binding domain-like"/>
    <property type="match status" value="1"/>
</dbReference>
<evidence type="ECO:0000256" key="1">
    <source>
        <dbReference type="SAM" id="Phobius"/>
    </source>
</evidence>
<sequence>MAAWNLSIDDTSQWLTYEPYYDGAQEGWTQWYTGSRYEPGVSGLEAASGDSRHLSNGTGSVSLTFYGTGVQIQGSANASYTVQLDSSDATPGEAPGDGLLFNREDLRADVEHNVSLSCNSKGGTHLCIIDNIVILHDEYDGLNWTVVDNSDAFLLDYAGNWIVDSWRGVPNATMQATFTRADLPSSSVSMKFTGGRAVAIYGSTTHEHKRYTVSLNGQQDTRNAYSGWLLGNSLKYYRGGLSENEEYTITVGPADNARFCLNSIRVLGDSVYVISSSRTSDTIHASTQASSITSSTAQEGTSTSPRIEVIVGPIFGGLATILVVAGLLLYCRTRVRDTPKFVSQEGLVVEPFLQPGSSAQSFRSKQVIPPPSSGEQTMSVQLTMIY</sequence>
<dbReference type="EMBL" id="VDMD01000004">
    <property type="protein sequence ID" value="TRM66356.1"/>
    <property type="molecule type" value="Genomic_DNA"/>
</dbReference>
<reference evidence="2 3" key="1">
    <citation type="journal article" date="2019" name="New Phytol.">
        <title>Comparative genomics reveals unique wood-decay strategies and fruiting body development in the Schizophyllaceae.</title>
        <authorList>
            <person name="Almasi E."/>
            <person name="Sahu N."/>
            <person name="Krizsan K."/>
            <person name="Balint B."/>
            <person name="Kovacs G.M."/>
            <person name="Kiss B."/>
            <person name="Cseklye J."/>
            <person name="Drula E."/>
            <person name="Henrissat B."/>
            <person name="Nagy I."/>
            <person name="Chovatia M."/>
            <person name="Adam C."/>
            <person name="LaButti K."/>
            <person name="Lipzen A."/>
            <person name="Riley R."/>
            <person name="Grigoriev I.V."/>
            <person name="Nagy L.G."/>
        </authorList>
    </citation>
    <scope>NUCLEOTIDE SEQUENCE [LARGE SCALE GENOMIC DNA]</scope>
    <source>
        <strain evidence="2 3">NL-1724</strain>
    </source>
</reference>
<evidence type="ECO:0000313" key="2">
    <source>
        <dbReference type="EMBL" id="TRM66356.1"/>
    </source>
</evidence>
<comment type="caution">
    <text evidence="2">The sequence shown here is derived from an EMBL/GenBank/DDBJ whole genome shotgun (WGS) entry which is preliminary data.</text>
</comment>
<dbReference type="STRING" id="97359.A0A550CNG3"/>
<evidence type="ECO:0000313" key="3">
    <source>
        <dbReference type="Proteomes" id="UP000320762"/>
    </source>
</evidence>
<proteinExistence type="predicted"/>
<dbReference type="Proteomes" id="UP000320762">
    <property type="component" value="Unassembled WGS sequence"/>
</dbReference>
<dbReference type="OrthoDB" id="2576334at2759"/>
<evidence type="ECO:0008006" key="4">
    <source>
        <dbReference type="Google" id="ProtNLM"/>
    </source>
</evidence>
<protein>
    <recommendedName>
        <fullName evidence="4">Transmembrane protein</fullName>
    </recommendedName>
</protein>
<keyword evidence="1" id="KW-0472">Membrane</keyword>
<keyword evidence="1" id="KW-1133">Transmembrane helix</keyword>
<name>A0A550CNG3_9AGAR</name>
<feature type="transmembrane region" description="Helical" evidence="1">
    <location>
        <begin position="310"/>
        <end position="331"/>
    </location>
</feature>
<dbReference type="AlphaFoldDB" id="A0A550CNG3"/>
<gene>
    <name evidence="2" type="ORF">BD626DRAFT_398357</name>
</gene>